<dbReference type="EMBL" id="BSFN01000003">
    <property type="protein sequence ID" value="GLK88359.1"/>
    <property type="molecule type" value="Genomic_DNA"/>
</dbReference>
<keyword evidence="3 5" id="KW-0067">ATP-binding</keyword>
<dbReference type="SMART" id="SM00382">
    <property type="entry name" value="AAA"/>
    <property type="match status" value="1"/>
</dbReference>
<dbReference type="GO" id="GO:0005524">
    <property type="term" value="F:ATP binding"/>
    <property type="evidence" value="ECO:0007669"/>
    <property type="project" value="UniProtKB-KW"/>
</dbReference>
<dbReference type="PANTHER" id="PTHR24220:SF689">
    <property type="entry name" value="LIPOPROTEIN-RELEASING SYSTEM ATP-BINDING PROTEIN LOLD"/>
    <property type="match status" value="1"/>
</dbReference>
<dbReference type="PROSITE" id="PS00211">
    <property type="entry name" value="ABC_TRANSPORTER_1"/>
    <property type="match status" value="1"/>
</dbReference>
<name>A0A9W6NE63_9PSED</name>
<gene>
    <name evidence="5" type="ORF">GCM10017655_14210</name>
</gene>
<feature type="domain" description="ABC transporter" evidence="4">
    <location>
        <begin position="2"/>
        <end position="238"/>
    </location>
</feature>
<dbReference type="Gene3D" id="3.40.50.300">
    <property type="entry name" value="P-loop containing nucleotide triphosphate hydrolases"/>
    <property type="match status" value="1"/>
</dbReference>
<keyword evidence="2" id="KW-0547">Nucleotide-binding</keyword>
<dbReference type="InterPro" id="IPR003593">
    <property type="entry name" value="AAA+_ATPase"/>
</dbReference>
<dbReference type="GO" id="GO:0005886">
    <property type="term" value="C:plasma membrane"/>
    <property type="evidence" value="ECO:0007669"/>
    <property type="project" value="TreeGrafter"/>
</dbReference>
<sequence length="238" mass="25792">MLRLRDIHKTRGAGSQRYSLRIPRLDLAAGQQLAVVGPSGCGKSTLLDLLALVLSPDASGEFSVELDGGYFDIAALWRGNQHDALARLRRQACGYVLQTGGLLEFLDVRGNIELPRRLLQLPMDGRVEQLAAHLEIADYLGKRPNTLSVGQRQRVSIARALAHGPRLVLADEPTASLDPANAQRVMQLLVQQAQVSGTCTVIATHDEPLVRSAGLAVLPIDWQRDADGGVTATLGQWR</sequence>
<accession>A0A9W6NE63</accession>
<dbReference type="Pfam" id="PF00005">
    <property type="entry name" value="ABC_tran"/>
    <property type="match status" value="1"/>
</dbReference>
<reference evidence="5" key="1">
    <citation type="journal article" date="2014" name="Int. J. Syst. Evol. Microbiol.">
        <title>Complete genome sequence of Corynebacterium casei LMG S-19264T (=DSM 44701T), isolated from a smear-ripened cheese.</title>
        <authorList>
            <consortium name="US DOE Joint Genome Institute (JGI-PGF)"/>
            <person name="Walter F."/>
            <person name="Albersmeier A."/>
            <person name="Kalinowski J."/>
            <person name="Ruckert C."/>
        </authorList>
    </citation>
    <scope>NUCLEOTIDE SEQUENCE</scope>
    <source>
        <strain evidence="5">VKM B-2935</strain>
    </source>
</reference>
<evidence type="ECO:0000313" key="5">
    <source>
        <dbReference type="EMBL" id="GLK88359.1"/>
    </source>
</evidence>
<organism evidence="5 6">
    <name type="scientific">Pseudomonas turukhanskensis</name>
    <dbReference type="NCBI Taxonomy" id="1806536"/>
    <lineage>
        <taxon>Bacteria</taxon>
        <taxon>Pseudomonadati</taxon>
        <taxon>Pseudomonadota</taxon>
        <taxon>Gammaproteobacteria</taxon>
        <taxon>Pseudomonadales</taxon>
        <taxon>Pseudomonadaceae</taxon>
        <taxon>Pseudomonas</taxon>
    </lineage>
</organism>
<dbReference type="AlphaFoldDB" id="A0A9W6NE63"/>
<dbReference type="PROSITE" id="PS50893">
    <property type="entry name" value="ABC_TRANSPORTER_2"/>
    <property type="match status" value="1"/>
</dbReference>
<evidence type="ECO:0000256" key="3">
    <source>
        <dbReference type="ARBA" id="ARBA00022840"/>
    </source>
</evidence>
<dbReference type="Proteomes" id="UP001143328">
    <property type="component" value="Unassembled WGS sequence"/>
</dbReference>
<dbReference type="InterPro" id="IPR003439">
    <property type="entry name" value="ABC_transporter-like_ATP-bd"/>
</dbReference>
<dbReference type="InterPro" id="IPR015854">
    <property type="entry name" value="ABC_transpr_LolD-like"/>
</dbReference>
<dbReference type="InterPro" id="IPR017871">
    <property type="entry name" value="ABC_transporter-like_CS"/>
</dbReference>
<dbReference type="RefSeq" id="WP_271194583.1">
    <property type="nucleotide sequence ID" value="NZ_BSFN01000003.1"/>
</dbReference>
<reference evidence="5" key="2">
    <citation type="submission" date="2023-01" db="EMBL/GenBank/DDBJ databases">
        <authorList>
            <person name="Sun Q."/>
            <person name="Evtushenko L."/>
        </authorList>
    </citation>
    <scope>NUCLEOTIDE SEQUENCE</scope>
    <source>
        <strain evidence="5">VKM B-2935</strain>
    </source>
</reference>
<dbReference type="InterPro" id="IPR027417">
    <property type="entry name" value="P-loop_NTPase"/>
</dbReference>
<comment type="caution">
    <text evidence="5">The sequence shown here is derived from an EMBL/GenBank/DDBJ whole genome shotgun (WGS) entry which is preliminary data.</text>
</comment>
<proteinExistence type="inferred from homology"/>
<dbReference type="SUPFAM" id="SSF52540">
    <property type="entry name" value="P-loop containing nucleoside triphosphate hydrolases"/>
    <property type="match status" value="1"/>
</dbReference>
<evidence type="ECO:0000256" key="2">
    <source>
        <dbReference type="ARBA" id="ARBA00022741"/>
    </source>
</evidence>
<comment type="similarity">
    <text evidence="1">Belongs to the ABC transporter superfamily.</text>
</comment>
<keyword evidence="6" id="KW-1185">Reference proteome</keyword>
<evidence type="ECO:0000259" key="4">
    <source>
        <dbReference type="PROSITE" id="PS50893"/>
    </source>
</evidence>
<dbReference type="PANTHER" id="PTHR24220">
    <property type="entry name" value="IMPORT ATP-BINDING PROTEIN"/>
    <property type="match status" value="1"/>
</dbReference>
<dbReference type="GO" id="GO:0089705">
    <property type="term" value="P:protein localization to outer membrane"/>
    <property type="evidence" value="ECO:0007669"/>
    <property type="project" value="TreeGrafter"/>
</dbReference>
<dbReference type="GO" id="GO:0044874">
    <property type="term" value="P:lipoprotein localization to outer membrane"/>
    <property type="evidence" value="ECO:0007669"/>
    <property type="project" value="TreeGrafter"/>
</dbReference>
<evidence type="ECO:0000256" key="1">
    <source>
        <dbReference type="ARBA" id="ARBA00005417"/>
    </source>
</evidence>
<dbReference type="GO" id="GO:0016887">
    <property type="term" value="F:ATP hydrolysis activity"/>
    <property type="evidence" value="ECO:0007669"/>
    <property type="project" value="InterPro"/>
</dbReference>
<evidence type="ECO:0000313" key="6">
    <source>
        <dbReference type="Proteomes" id="UP001143328"/>
    </source>
</evidence>
<protein>
    <submittedName>
        <fullName evidence="5">ABC transporter ATP-binding protein</fullName>
    </submittedName>
</protein>
<dbReference type="GO" id="GO:0022857">
    <property type="term" value="F:transmembrane transporter activity"/>
    <property type="evidence" value="ECO:0007669"/>
    <property type="project" value="TreeGrafter"/>
</dbReference>